<keyword evidence="4 6" id="KW-0067">ATP-binding</keyword>
<keyword evidence="2" id="KW-0813">Transport</keyword>
<dbReference type="InterPro" id="IPR003593">
    <property type="entry name" value="AAA+_ATPase"/>
</dbReference>
<dbReference type="SMART" id="SM00382">
    <property type="entry name" value="AAA"/>
    <property type="match status" value="1"/>
</dbReference>
<keyword evidence="3" id="KW-0547">Nucleotide-binding</keyword>
<gene>
    <name evidence="6" type="primary">lolD</name>
    <name evidence="6" type="ORF">M832_03430</name>
</gene>
<keyword evidence="6" id="KW-0378">Hydrolase</keyword>
<dbReference type="InterPro" id="IPR017911">
    <property type="entry name" value="MacB-like_ATP-bd"/>
</dbReference>
<dbReference type="InterPro" id="IPR003439">
    <property type="entry name" value="ABC_transporter-like_ATP-bd"/>
</dbReference>
<organism evidence="6 7">
    <name type="scientific">Chlamydia avium 10DC88</name>
    <dbReference type="NCBI Taxonomy" id="1229831"/>
    <lineage>
        <taxon>Bacteria</taxon>
        <taxon>Pseudomonadati</taxon>
        <taxon>Chlamydiota</taxon>
        <taxon>Chlamydiia</taxon>
        <taxon>Chlamydiales</taxon>
        <taxon>Chlamydiaceae</taxon>
        <taxon>Chlamydia/Chlamydophila group</taxon>
        <taxon>Chlamydia</taxon>
    </lineage>
</organism>
<dbReference type="GO" id="GO:0016887">
    <property type="term" value="F:ATP hydrolysis activity"/>
    <property type="evidence" value="ECO:0007669"/>
    <property type="project" value="InterPro"/>
</dbReference>
<evidence type="ECO:0000259" key="5">
    <source>
        <dbReference type="PROSITE" id="PS50893"/>
    </source>
</evidence>
<sequence length="234" mass="26064">MNMLPLIEAKNLSKVIQHNNQDLRILNNINLSIYPGEAVAITGASGSGKSTLLHLLGTLDKPSSGEIQFLGKPKETYNLPIFRNRHIGFIFQNFYLLEDDTVINNILIPARIAKKKVSKNSDTYEKASELIESIGLSHRMHTRCSCLSGGEKQRVAIARALINDPEILLADEPSGNLDDKTSEYIHQLLLSQATRTRSILLVTHNKQLANQCHRQGVLQNGELVFENTLNKEGN</sequence>
<dbReference type="EMBL" id="CP006571">
    <property type="protein sequence ID" value="AHK63208.1"/>
    <property type="molecule type" value="Genomic_DNA"/>
</dbReference>
<dbReference type="PROSITE" id="PS50893">
    <property type="entry name" value="ABC_TRANSPORTER_2"/>
    <property type="match status" value="1"/>
</dbReference>
<dbReference type="SUPFAM" id="SSF52540">
    <property type="entry name" value="P-loop containing nucleoside triphosphate hydrolases"/>
    <property type="match status" value="1"/>
</dbReference>
<dbReference type="AlphaFoldDB" id="W8JQU7"/>
<evidence type="ECO:0000256" key="2">
    <source>
        <dbReference type="ARBA" id="ARBA00022448"/>
    </source>
</evidence>
<dbReference type="PROSITE" id="PS00211">
    <property type="entry name" value="ABC_TRANSPORTER_1"/>
    <property type="match status" value="1"/>
</dbReference>
<evidence type="ECO:0000256" key="3">
    <source>
        <dbReference type="ARBA" id="ARBA00022741"/>
    </source>
</evidence>
<dbReference type="KEGG" id="cav:M832_03430"/>
<dbReference type="InterPro" id="IPR017871">
    <property type="entry name" value="ABC_transporter-like_CS"/>
</dbReference>
<dbReference type="PANTHER" id="PTHR42798:SF7">
    <property type="entry name" value="ALPHA-D-RIBOSE 1-METHYLPHOSPHONATE 5-TRIPHOSPHATE SYNTHASE SUBUNIT PHNL"/>
    <property type="match status" value="1"/>
</dbReference>
<dbReference type="GO" id="GO:0005524">
    <property type="term" value="F:ATP binding"/>
    <property type="evidence" value="ECO:0007669"/>
    <property type="project" value="UniProtKB-KW"/>
</dbReference>
<dbReference type="CDD" id="cd03255">
    <property type="entry name" value="ABC_MJ0796_LolCDE_FtsE"/>
    <property type="match status" value="1"/>
</dbReference>
<evidence type="ECO:0000313" key="6">
    <source>
        <dbReference type="EMBL" id="AHK63208.1"/>
    </source>
</evidence>
<dbReference type="Pfam" id="PF00005">
    <property type="entry name" value="ABC_tran"/>
    <property type="match status" value="1"/>
</dbReference>
<dbReference type="PATRIC" id="fig|1229831.3.peg.345"/>
<evidence type="ECO:0000256" key="4">
    <source>
        <dbReference type="ARBA" id="ARBA00022840"/>
    </source>
</evidence>
<dbReference type="Gene3D" id="3.40.50.300">
    <property type="entry name" value="P-loop containing nucleotide triphosphate hydrolases"/>
    <property type="match status" value="1"/>
</dbReference>
<dbReference type="EC" id="3.6.3.-" evidence="6"/>
<feature type="domain" description="ABC transporter" evidence="5">
    <location>
        <begin position="7"/>
        <end position="234"/>
    </location>
</feature>
<accession>W8JQU7</accession>
<protein>
    <submittedName>
        <fullName evidence="6">Lipoprotein-releasing system ATP-binding protein LolD</fullName>
        <ecNumber evidence="6">3.6.3.-</ecNumber>
    </submittedName>
</protein>
<evidence type="ECO:0000256" key="1">
    <source>
        <dbReference type="ARBA" id="ARBA00005417"/>
    </source>
</evidence>
<reference evidence="6 7" key="1">
    <citation type="journal article" date="2014" name="Syst. Appl. Microbiol.">
        <title>Evidence for the existence of two new members of the family Chlamydiaceae and proposal of Chlamydia avium sp. nov. and Chlamydia gallinacea sp. nov.</title>
        <authorList>
            <person name="Sachse K."/>
            <person name="Laroucau K."/>
            <person name="Riege K."/>
            <person name="Wehner S."/>
            <person name="Dilcher M."/>
            <person name="Creasy H.H."/>
            <person name="Weidmann M."/>
            <person name="Myers G."/>
            <person name="Vorimore F."/>
            <person name="Vicari N."/>
            <person name="Magnino S."/>
            <person name="Liebler-Tenorio E."/>
            <person name="Ruettger A."/>
            <person name="Bavoil P.M."/>
            <person name="Hufert F.T."/>
            <person name="Rossello-Mora R."/>
            <person name="Marz M."/>
        </authorList>
    </citation>
    <scope>NUCLEOTIDE SEQUENCE [LARGE SCALE GENOMIC DNA]</scope>
    <source>
        <strain evidence="6 7">10DC88</strain>
    </source>
</reference>
<comment type="similarity">
    <text evidence="1">Belongs to the ABC transporter superfamily.</text>
</comment>
<proteinExistence type="inferred from homology"/>
<dbReference type="eggNOG" id="COG1136">
    <property type="taxonomic scope" value="Bacteria"/>
</dbReference>
<dbReference type="Proteomes" id="UP000019433">
    <property type="component" value="Chromosome"/>
</dbReference>
<keyword evidence="6" id="KW-0449">Lipoprotein</keyword>
<name>W8JQU7_9CHLA</name>
<dbReference type="STRING" id="1229831.M832_03430"/>
<dbReference type="HOGENOM" id="CLU_000604_1_22_0"/>
<dbReference type="PANTHER" id="PTHR42798">
    <property type="entry name" value="LIPOPROTEIN-RELEASING SYSTEM ATP-BINDING PROTEIN LOLD"/>
    <property type="match status" value="1"/>
</dbReference>
<dbReference type="InterPro" id="IPR027417">
    <property type="entry name" value="P-loop_NTPase"/>
</dbReference>
<evidence type="ECO:0000313" key="7">
    <source>
        <dbReference type="Proteomes" id="UP000019433"/>
    </source>
</evidence>